<evidence type="ECO:0000259" key="14">
    <source>
        <dbReference type="PROSITE" id="PS50030"/>
    </source>
</evidence>
<dbReference type="InterPro" id="IPR025527">
    <property type="entry name" value="HUWE1/Rev1_UBM"/>
</dbReference>
<dbReference type="Pfam" id="PF06012">
    <property type="entry name" value="DUF908"/>
    <property type="match status" value="1"/>
</dbReference>
<dbReference type="Gene3D" id="1.10.8.10">
    <property type="entry name" value="DNA helicase RuvA subunit, C-terminal domain"/>
    <property type="match status" value="1"/>
</dbReference>
<keyword evidence="6" id="KW-0808">Transferase</keyword>
<accession>A0A1Y1V3R3</accession>
<dbReference type="InterPro" id="IPR000569">
    <property type="entry name" value="HECT_dom"/>
</dbReference>
<feature type="region of interest" description="Disordered" evidence="13">
    <location>
        <begin position="1750"/>
        <end position="1785"/>
    </location>
</feature>
<dbReference type="Gene3D" id="3.30.2160.10">
    <property type="entry name" value="Hect, E3 ligase catalytic domain"/>
    <property type="match status" value="1"/>
</dbReference>
<feature type="compositionally biased region" description="Polar residues" evidence="13">
    <location>
        <begin position="2609"/>
        <end position="2631"/>
    </location>
</feature>
<evidence type="ECO:0000256" key="4">
    <source>
        <dbReference type="ARBA" id="ARBA00012485"/>
    </source>
</evidence>
<feature type="domain" description="HECT" evidence="15">
    <location>
        <begin position="3361"/>
        <end position="3697"/>
    </location>
</feature>
<feature type="compositionally biased region" description="Acidic residues" evidence="13">
    <location>
        <begin position="2148"/>
        <end position="2207"/>
    </location>
</feature>
<comment type="similarity">
    <text evidence="10">Belongs to the UPL family. TOM1/PTR1 subfamily.</text>
</comment>
<dbReference type="CDD" id="cd14291">
    <property type="entry name" value="UBA1_NUB1_like"/>
    <property type="match status" value="1"/>
</dbReference>
<evidence type="ECO:0000256" key="1">
    <source>
        <dbReference type="ARBA" id="ARBA00000885"/>
    </source>
</evidence>
<reference evidence="16 17" key="2">
    <citation type="submission" date="2016-08" db="EMBL/GenBank/DDBJ databases">
        <title>Pervasive Adenine N6-methylation of Active Genes in Fungi.</title>
        <authorList>
            <consortium name="DOE Joint Genome Institute"/>
            <person name="Mondo S.J."/>
            <person name="Dannebaum R.O."/>
            <person name="Kuo R.C."/>
            <person name="Labutti K."/>
            <person name="Haridas S."/>
            <person name="Kuo A."/>
            <person name="Salamov A."/>
            <person name="Ahrendt S.R."/>
            <person name="Lipzen A."/>
            <person name="Sullivan W."/>
            <person name="Andreopoulos W.B."/>
            <person name="Clum A."/>
            <person name="Lindquist E."/>
            <person name="Daum C."/>
            <person name="Ramamoorthy G.K."/>
            <person name="Gryganskyi A."/>
            <person name="Culley D."/>
            <person name="Magnuson J.K."/>
            <person name="James T.Y."/>
            <person name="O'Malley M.A."/>
            <person name="Stajich J.E."/>
            <person name="Spatafora J.W."/>
            <person name="Visel A."/>
            <person name="Grigoriev I.V."/>
        </authorList>
    </citation>
    <scope>NUCLEOTIDE SEQUENCE [LARGE SCALE GENOMIC DNA]</scope>
    <source>
        <strain evidence="17">finn</strain>
    </source>
</reference>
<feature type="region of interest" description="Disordered" evidence="13">
    <location>
        <begin position="2437"/>
        <end position="2464"/>
    </location>
</feature>
<dbReference type="GO" id="GO:0000209">
    <property type="term" value="P:protein polyubiquitination"/>
    <property type="evidence" value="ECO:0007669"/>
    <property type="project" value="TreeGrafter"/>
</dbReference>
<feature type="domain" description="UBA" evidence="14">
    <location>
        <begin position="1233"/>
        <end position="1273"/>
    </location>
</feature>
<dbReference type="Pfam" id="PF06025">
    <property type="entry name" value="DUF913"/>
    <property type="match status" value="1"/>
</dbReference>
<dbReference type="EMBL" id="MCFH01000037">
    <property type="protein sequence ID" value="ORX45978.1"/>
    <property type="molecule type" value="Genomic_DNA"/>
</dbReference>
<reference evidence="16 17" key="1">
    <citation type="submission" date="2016-08" db="EMBL/GenBank/DDBJ databases">
        <title>Genomes of anaerobic fungi encode conserved fungal cellulosomes for biomass hydrolysis.</title>
        <authorList>
            <consortium name="DOE Joint Genome Institute"/>
            <person name="Haitjema C.H."/>
            <person name="Gilmore S.P."/>
            <person name="Henske J.K."/>
            <person name="Solomon K.V."/>
            <person name="De Groot R."/>
            <person name="Kuo A."/>
            <person name="Mondo S.J."/>
            <person name="Salamov A.A."/>
            <person name="Labutti K."/>
            <person name="Zhao Z."/>
            <person name="Chiniquy J."/>
            <person name="Barry K."/>
            <person name="Brewer H.M."/>
            <person name="Purvine S.O."/>
            <person name="Wright A.T."/>
            <person name="Boxma B."/>
            <person name="Van Alen T."/>
            <person name="Hackstein J.H."/>
            <person name="Baker S.E."/>
            <person name="Grigoriev I.V."/>
            <person name="O'Malley M.A."/>
        </authorList>
    </citation>
    <scope>NUCLEOTIDE SEQUENCE [LARGE SCALE GENOMIC DNA]</scope>
    <source>
        <strain evidence="17">finn</strain>
    </source>
</reference>
<evidence type="ECO:0000259" key="15">
    <source>
        <dbReference type="PROSITE" id="PS50237"/>
    </source>
</evidence>
<keyword evidence="12" id="KW-0175">Coiled coil</keyword>
<dbReference type="STRING" id="1754191.A0A1Y1V3R3"/>
<evidence type="ECO:0000256" key="10">
    <source>
        <dbReference type="ARBA" id="ARBA00034494"/>
    </source>
</evidence>
<dbReference type="OrthoDB" id="8068875at2759"/>
<sequence length="3697" mass="427020">MKIKKSPPKKLINPPTKIQQLVDTLANCPENELHKVIKENSPWKNQKSDLYHWISVLNRFDLILESINQKFELKHIQTINFDEDTKNLLLSILTFTRYLWENCINRNIYNSYEHLNLLLNTNDIDILEALLRLMLKFAQRLGNNNSRKVAIAISLDKIYTLYHSWISNDFNLTYSQLLNAKTKLPDECFNLTYHYYKSGKQAAQAQAQVQNITQKVETLTTKHSKSSLKHKASIDGLISINLNKSQLFEKSTQEIYQDLLNKYDIPSEHKFSIYHRIRFLKSIQDYEQRLKYITIRLFALSIYVQMIEEDVATAKVFVYEPDLISNMAEILQSDDPKTYGIQTAILSVFDGIIRYKSKNTFVLAAINSSTNYGILSFIFRKVIKNLDMDVMEIPQEFVDIFFTLVSYIISLQGSTNTLAMQVTVNLLLLALENKRLDRYKNLTKCIILLDNFLLIKNQVFSIFIEENGLDKVLNRIQYEVNYNVKLIEDSNAKSCNDQNMQDAETGKEVFPRDEKDIVPHESMVLLRASLKLILHLMQTSGSSDRMRNLIDSSLASSLYSIFKYYKNFGILVYGLTIEIMSTFIHNEPTCLNILQEAKLPQIFLETVNKGVLVSAEAINEIPTAFGAVCLNSVGMNQFNEAKPADKYFEIFTSEEYMRVFTGNYIVNSIGNGIDELIRHHPAIKLDIIKSIVKMINKLMDEISTAPLENTTGIFLYNVEEDKNKIKPDNENQKSENDSNIPVYLQQLSLCFKFLDGLFQNNYHRNEFIENGGFDAIIKFYSLPYIPFNLVALPASFYCSKTIKSLVEANEEKVVTIILEKLIDFFNKMDSKLESIKDFSFDKYIYIKDETTLNDGNEIMHLLISILTITELLNDLLITNKYRVMNQHILLKDVIMSKPDITKKIIKLVGKYNNICSWNFLKLRFLQNSQWFEYIENYKFNYGKKLMKSDISEYMVGSLSPKKTEDEMSKLESEINVEDPAFKNFKYLQFLLKRYIITSVTLHEAMSKVLMTRKNSDDDNTRKTKFAFIDCFSECILNALEYPYKEKPVSEVHTLRFLNMYLNLIANANINERSSNFFHIQFIKALSKKENRDILNKVFYDLWNQNKELNESKKENKCDELEEKLDLNNQSISKIMNLFIYLSSYDAINGSGYLHYILTFEETKVNGFIVIMRHFIIKIILDIWKDENIKNAPPETINGIVTVIKNILKANGENGTELKAIKPPPILFQKPKVKPNPEQLAILMDMGFPRKACERALIECSNNVSRATDYLLSHPELIEENEESTPTTAPENNQSSSNNNINDNVSTEGNASTSNENNNIASSSNENPSRTSVESNNGETSNNNEGETSTNNNEDVSMSNAEEINDITSAMNDIFGDFDMMDESDRNDLTRALEMSLESSVPSIFKFSNLFSGFEAERTASPLSEEIDKTRKNLNELREVLKKEVEDWLYSIMEFAEESINNIKSLLVSLNKETDQIKNIIKKVISDIEDYHKNNNLYSVGERSRYRLLLKFINDQGFKNTCVEEIKNLIISSINMFINETNDEHLEWFMPSLLLIDIFIVNGKNNFPEEEENEEEIGKDSSKVFEKMDSSISKDLQFKIIEKIIFFMNNYDIKNDILHCFYRLIIELIYDYNIAQYFISINGLKALFRSKVNKSSEIFQGQNNLIIIILRHLVEQPEILKELFKKEIFLQMNRVRQSTTDIKNYIMTVFPYIIERNPQLFIESSIDVCKLTSPNPDYYITLQKNYIKKNNSSDNDEEVLEEEINEQNEENKSTTSDIQSSKVKIEDDNKGKIEESKIIIELNSELVKATEPIINFLIEEFIECKSMNSVSSLNEVLQLPEIQSLTANNKTDTNNNGENSTEKEKDVKLKAAQEMIAKEKNLILNEHAFIIQCLTELVFSYPTCKMNLVNYCKDNKKLGSKKLLTYLIEEYILNDLIENSLEEESQNQERNKHKFRYIESNIFIKLFYNLISTESYDFEKLQNYSLETLRKNVIEVIGQCLKDSLSRQGTLEQKYRYYSGLAKLCLKLINFKPQHISKKFEEFPLAIAKLMLENNYVILLTNMVSDVDVNHPQASHIIYNLIKPLDLLVLSAIEINKYTETTTVIQVQEEGSNNIPNSNGDSEIPRDEEHEISDMYRTSALGIFSGENENNEDDDDDDGDLEDEDDFDEDDFDEDGFIGTEEDMSDESEISDIEEDSEEDDENPDVEMEIVMRPYENEGDDDDDDDDDDNGNGNDEIEEIEVDEDDDNNDNDVIVEDGINNPDNVIIMNENDDQMRWETPYSIHEDDMSIDNILQNNEVVGANGSDLGSGNTEIVRVEDSNINNDGIIEVGDEGEEEDDDDDDNELNDEEEIDEFLHADEEDDDDLLGYNRRFIWDSDEREEDLTPEQENWLNGRSGVMEIQLSPQGIEFRLPNSSDPRNIENILRAIDNRIIRPQTNNNEINTHPLLSGRPTTNENNDGRFSNDQSQIGNRALQFMERLFQEINPSFVNSIRMPNVINSTLFLPNDDQYKSMNDNISIYNILSTQKRWKQEYRFLNINPNKKYNKYIQKCIIDKLLPEAIEEEKKRKEEEERKKKAEEEKKKKQMEEERKRKEEEERKRQEELEENARQQRLQEQATSASNNENSDAVMTDNNNNNASSNEQSTERVTVMVNGREVDITNTGIDPTFLEALPDDLRQEIIDQHISETRANQASAATLSSNDEFNNEFLFALPDEIREEVMQYDRFERERRNVDRRMIDSNRPFGMDNNLYNLYYGNENGMNPFNPFLIPKKTVTKKKIIKEKKELGQLLEKPALASIIRLLFIQKGSATVEAIQKILSNLSKNSKTRSEVISILLCILIDGSSDLADVDKNFAQMSIKNKGKASTKKSISSSTPNQNIHSSNDYIPNLVAKRSLDTLIYLVANNEQIRQYFLTSNENFNVNLTRKPSLKKLKGKEKTTTYKYPIVILLSLLDRSSFLTNPILMEKTTFLLSQILRNLGQPSSNDKEENKNDTSANNDNQHGNVDNSSGDSKINVTSKSKSSVSKSQKTPNIHIPIHYCNSIVNIFIVSECTIKTFQNTLIILQSISSLKEYYNAIMHQLVNAVQKIIDDIQSELIDLTKTLSDQSIEVQKLTFHDLTSASSKQAQILRILKAIDFLETKRISKSRNNSSDELNQNKMKDITSNSNSNKEENSTSSNKDDKITAPPNKKLISKPNEDELLHIYDQLTIKPLWNKLGHILTIINNNRDLIHVATILLPLIESFMVISKPYVLDKPEKYQSSVQLLNSDPNDMDNQTNEEIFYSMTNEHRKILNTMVRNNPSLMKNSFALLVSNSKILDFDNKRTYFNQQLHKRNTREHFGTLQIAVRRQYVFEDSFHKLQGKTGNEIKYSKLNVRFAEEEGVDVGGITREWFSALARQMFNPDYALFKPSAVDRVTYQPNRNSWINPDHLSFFKFVGRIIGKAIYDGRCLDCYFTRSFYKHILNIDVDYKDIEAIDPEYFKSLEWILHNDITDVLDLTFSLEIDEFGKKSIIDLKPDGRNIPVTEDNKVEYVKLVTEQRLTVAIKKQIEAFLDGFHDIIPHSLISIFNEQELELLISGLPDIDIDDWKNNTVYENYSSSSPQVQWFWRAVRSFTQEERAKLIQFTTGTSKVPLEGFSSLQGVNGIQKFQIHKDFGSIERLPSAHTCFNQLDIPAYESYEHLRKALLLAINECSVGFGFA</sequence>
<dbReference type="CDD" id="cd00078">
    <property type="entry name" value="HECTc"/>
    <property type="match status" value="1"/>
</dbReference>
<dbReference type="GO" id="GO:0005737">
    <property type="term" value="C:cytoplasm"/>
    <property type="evidence" value="ECO:0007669"/>
    <property type="project" value="TreeGrafter"/>
</dbReference>
<evidence type="ECO:0000256" key="6">
    <source>
        <dbReference type="ARBA" id="ARBA00022679"/>
    </source>
</evidence>
<dbReference type="InterPro" id="IPR010314">
    <property type="entry name" value="E3_Ub_ligase_DUF913"/>
</dbReference>
<dbReference type="GO" id="GO:0006511">
    <property type="term" value="P:ubiquitin-dependent protein catabolic process"/>
    <property type="evidence" value="ECO:0007669"/>
    <property type="project" value="TreeGrafter"/>
</dbReference>
<dbReference type="EC" id="2.3.2.26" evidence="4"/>
<dbReference type="SMART" id="SM00165">
    <property type="entry name" value="UBA"/>
    <property type="match status" value="1"/>
</dbReference>
<feature type="compositionally biased region" description="Polar residues" evidence="13">
    <location>
        <begin position="2110"/>
        <end position="2120"/>
    </location>
</feature>
<evidence type="ECO:0000256" key="8">
    <source>
        <dbReference type="ARBA" id="ARBA00022816"/>
    </source>
</evidence>
<dbReference type="FunFam" id="3.90.1750.10:FF:000003">
    <property type="entry name" value="E3 ubiquitin-protein ligase UPL1"/>
    <property type="match status" value="1"/>
</dbReference>
<evidence type="ECO:0000256" key="7">
    <source>
        <dbReference type="ARBA" id="ARBA00022786"/>
    </source>
</evidence>
<dbReference type="InterPro" id="IPR015940">
    <property type="entry name" value="UBA"/>
</dbReference>
<dbReference type="GO" id="GO:0051028">
    <property type="term" value="P:mRNA transport"/>
    <property type="evidence" value="ECO:0007669"/>
    <property type="project" value="UniProtKB-KW"/>
</dbReference>
<dbReference type="FunFam" id="3.30.2160.10:FF:000001">
    <property type="entry name" value="E3 ubiquitin-protein ligase NEDD4-like"/>
    <property type="match status" value="1"/>
</dbReference>
<dbReference type="Pfam" id="PF22562">
    <property type="entry name" value="UBA_7"/>
    <property type="match status" value="1"/>
</dbReference>
<feature type="compositionally biased region" description="Polar residues" evidence="13">
    <location>
        <begin position="1772"/>
        <end position="1781"/>
    </location>
</feature>
<feature type="compositionally biased region" description="Polar residues" evidence="13">
    <location>
        <begin position="2450"/>
        <end position="2464"/>
    </location>
</feature>
<dbReference type="InterPro" id="IPR050409">
    <property type="entry name" value="E3_ubiq-protein_ligase"/>
</dbReference>
<feature type="region of interest" description="Disordered" evidence="13">
    <location>
        <begin position="2979"/>
        <end position="3025"/>
    </location>
</feature>
<keyword evidence="8" id="KW-0509">mRNA transport</keyword>
<feature type="coiled-coil region" evidence="12">
    <location>
        <begin position="1103"/>
        <end position="1130"/>
    </location>
</feature>
<dbReference type="FunFam" id="3.30.2410.10:FF:000004">
    <property type="entry name" value="E3 ubiquitin-protein ligase HUWE1, variant"/>
    <property type="match status" value="1"/>
</dbReference>
<dbReference type="PANTHER" id="PTHR11254:SF67">
    <property type="entry name" value="E3 UBIQUITIN-PROTEIN LIGASE HUWE1"/>
    <property type="match status" value="1"/>
</dbReference>
<organism evidence="16 17">
    <name type="scientific">Piromyces finnis</name>
    <dbReference type="NCBI Taxonomy" id="1754191"/>
    <lineage>
        <taxon>Eukaryota</taxon>
        <taxon>Fungi</taxon>
        <taxon>Fungi incertae sedis</taxon>
        <taxon>Chytridiomycota</taxon>
        <taxon>Chytridiomycota incertae sedis</taxon>
        <taxon>Neocallimastigomycetes</taxon>
        <taxon>Neocallimastigales</taxon>
        <taxon>Neocallimastigaceae</taxon>
        <taxon>Piromyces</taxon>
    </lineage>
</organism>
<evidence type="ECO:0000256" key="2">
    <source>
        <dbReference type="ARBA" id="ARBA00004123"/>
    </source>
</evidence>
<dbReference type="InterPro" id="IPR035983">
    <property type="entry name" value="Hect_E3_ubiquitin_ligase"/>
</dbReference>
<dbReference type="SUPFAM" id="SSF56204">
    <property type="entry name" value="Hect, E3 ligase catalytic domain"/>
    <property type="match status" value="1"/>
</dbReference>
<dbReference type="UniPathway" id="UPA00143"/>
<feature type="region of interest" description="Disordered" evidence="13">
    <location>
        <begin position="2142"/>
        <end position="2263"/>
    </location>
</feature>
<dbReference type="GO" id="GO:0061630">
    <property type="term" value="F:ubiquitin protein ligase activity"/>
    <property type="evidence" value="ECO:0007669"/>
    <property type="project" value="UniProtKB-EC"/>
</dbReference>
<name>A0A1Y1V3R3_9FUNG</name>
<feature type="compositionally biased region" description="Basic and acidic residues" evidence="13">
    <location>
        <begin position="2563"/>
        <end position="2608"/>
    </location>
</feature>
<feature type="region of interest" description="Disordered" evidence="13">
    <location>
        <begin position="2107"/>
        <end position="2127"/>
    </location>
</feature>
<dbReference type="PROSITE" id="PS50237">
    <property type="entry name" value="HECT"/>
    <property type="match status" value="1"/>
</dbReference>
<dbReference type="PROSITE" id="PS50030">
    <property type="entry name" value="UBA"/>
    <property type="match status" value="1"/>
</dbReference>
<evidence type="ECO:0000256" key="12">
    <source>
        <dbReference type="SAM" id="Coils"/>
    </source>
</evidence>
<feature type="compositionally biased region" description="Acidic residues" evidence="13">
    <location>
        <begin position="2216"/>
        <end position="2254"/>
    </location>
</feature>
<comment type="catalytic activity">
    <reaction evidence="1">
        <text>S-ubiquitinyl-[E2 ubiquitin-conjugating enzyme]-L-cysteine + [acceptor protein]-L-lysine = [E2 ubiquitin-conjugating enzyme]-L-cysteine + N(6)-ubiquitinyl-[acceptor protein]-L-lysine.</text>
        <dbReference type="EC" id="2.3.2.26"/>
    </reaction>
</comment>
<feature type="active site" description="Glycyl thioester intermediate" evidence="11">
    <location>
        <position position="3664"/>
    </location>
</feature>
<feature type="coiled-coil region" evidence="12">
    <location>
        <begin position="1423"/>
        <end position="1472"/>
    </location>
</feature>
<keyword evidence="5" id="KW-0813">Transport</keyword>
<feature type="compositionally biased region" description="Polar residues" evidence="13">
    <location>
        <begin position="3144"/>
        <end position="3155"/>
    </location>
</feature>
<keyword evidence="17" id="KW-1185">Reference proteome</keyword>
<dbReference type="Gene3D" id="3.90.1750.10">
    <property type="entry name" value="Hect, E3 ligase catalytic domains"/>
    <property type="match status" value="1"/>
</dbReference>
<feature type="compositionally biased region" description="Polar residues" evidence="13">
    <location>
        <begin position="2991"/>
        <end position="3009"/>
    </location>
</feature>
<dbReference type="SUPFAM" id="SSF46934">
    <property type="entry name" value="UBA-like"/>
    <property type="match status" value="1"/>
</dbReference>
<dbReference type="InterPro" id="IPR010309">
    <property type="entry name" value="E3_Ub_ligase_DUF908"/>
</dbReference>
<protein>
    <recommendedName>
        <fullName evidence="4">HECT-type E3 ubiquitin transferase</fullName>
        <ecNumber evidence="4">2.3.2.26</ecNumber>
    </recommendedName>
</protein>
<dbReference type="InterPro" id="IPR009060">
    <property type="entry name" value="UBA-like_sf"/>
</dbReference>
<comment type="caution">
    <text evidence="16">The sequence shown here is derived from an EMBL/GenBank/DDBJ whole genome shotgun (WGS) entry which is preliminary data.</text>
</comment>
<dbReference type="Pfam" id="PF00632">
    <property type="entry name" value="HECT"/>
    <property type="match status" value="1"/>
</dbReference>
<feature type="region of interest" description="Disordered" evidence="13">
    <location>
        <begin position="2321"/>
        <end position="2345"/>
    </location>
</feature>
<evidence type="ECO:0000313" key="16">
    <source>
        <dbReference type="EMBL" id="ORX45978.1"/>
    </source>
</evidence>
<dbReference type="PANTHER" id="PTHR11254">
    <property type="entry name" value="HECT DOMAIN UBIQUITIN-PROTEIN LIGASE"/>
    <property type="match status" value="1"/>
</dbReference>
<keyword evidence="9" id="KW-0539">Nucleus</keyword>
<dbReference type="Pfam" id="PF14377">
    <property type="entry name" value="UBM"/>
    <property type="match status" value="2"/>
</dbReference>
<comment type="subcellular location">
    <subcellularLocation>
        <location evidence="2">Nucleus</location>
    </subcellularLocation>
</comment>
<dbReference type="Proteomes" id="UP000193719">
    <property type="component" value="Unassembled WGS sequence"/>
</dbReference>
<evidence type="ECO:0000256" key="9">
    <source>
        <dbReference type="ARBA" id="ARBA00023242"/>
    </source>
</evidence>
<feature type="compositionally biased region" description="Low complexity" evidence="13">
    <location>
        <begin position="3010"/>
        <end position="3025"/>
    </location>
</feature>
<feature type="region of interest" description="Disordered" evidence="13">
    <location>
        <begin position="3144"/>
        <end position="3189"/>
    </location>
</feature>
<proteinExistence type="inferred from homology"/>
<feature type="compositionally biased region" description="Low complexity" evidence="13">
    <location>
        <begin position="1291"/>
        <end position="1353"/>
    </location>
</feature>
<evidence type="ECO:0000256" key="5">
    <source>
        <dbReference type="ARBA" id="ARBA00022448"/>
    </source>
</evidence>
<feature type="compositionally biased region" description="Basic and acidic residues" evidence="13">
    <location>
        <begin position="3167"/>
        <end position="3181"/>
    </location>
</feature>
<comment type="pathway">
    <text evidence="3">Protein modification; protein ubiquitination.</text>
</comment>
<feature type="compositionally biased region" description="Acidic residues" evidence="13">
    <location>
        <begin position="1753"/>
        <end position="1767"/>
    </location>
</feature>
<dbReference type="FunFam" id="3.90.1750.10:FF:000026">
    <property type="entry name" value="E3 ubiquitin-protein ligase HACE1"/>
    <property type="match status" value="1"/>
</dbReference>
<dbReference type="SMART" id="SM00119">
    <property type="entry name" value="HECTc"/>
    <property type="match status" value="1"/>
</dbReference>
<feature type="compositionally biased region" description="Acidic residues" evidence="13">
    <location>
        <begin position="2329"/>
        <end position="2345"/>
    </location>
</feature>
<gene>
    <name evidence="16" type="ORF">BCR36DRAFT_332465</name>
</gene>
<dbReference type="Gene3D" id="3.30.2410.10">
    <property type="entry name" value="Hect, E3 ligase catalytic domain"/>
    <property type="match status" value="1"/>
</dbReference>
<evidence type="ECO:0000256" key="11">
    <source>
        <dbReference type="PROSITE-ProRule" id="PRU00104"/>
    </source>
</evidence>
<evidence type="ECO:0000313" key="17">
    <source>
        <dbReference type="Proteomes" id="UP000193719"/>
    </source>
</evidence>
<dbReference type="GO" id="GO:0005634">
    <property type="term" value="C:nucleus"/>
    <property type="evidence" value="ECO:0007669"/>
    <property type="project" value="UniProtKB-SubCell"/>
</dbReference>
<keyword evidence="7 11" id="KW-0833">Ubl conjugation pathway</keyword>
<feature type="region of interest" description="Disordered" evidence="13">
    <location>
        <begin position="1279"/>
        <end position="1357"/>
    </location>
</feature>
<evidence type="ECO:0000256" key="13">
    <source>
        <dbReference type="SAM" id="MobiDB-lite"/>
    </source>
</evidence>
<feature type="region of interest" description="Disordered" evidence="13">
    <location>
        <begin position="2563"/>
        <end position="2645"/>
    </location>
</feature>
<evidence type="ECO:0000256" key="3">
    <source>
        <dbReference type="ARBA" id="ARBA00004906"/>
    </source>
</evidence>